<sequence>MDPATGRARFSEFPEPLYAAFRAACEGPAQSYVRPDRNFAECRELLPPDTTAAIILSYDGMLDDLPELVIRFTTSEPLDGIGYLVQNDIFLNVPRRNQQELQIRLPDERLGQTINALYRKAGGTPE</sequence>
<comment type="caution">
    <text evidence="1">The sequence shown here is derived from an EMBL/GenBank/DDBJ whole genome shotgun (WGS) entry which is preliminary data.</text>
</comment>
<dbReference type="Proteomes" id="UP000215377">
    <property type="component" value="Unassembled WGS sequence"/>
</dbReference>
<accession>A0A225NSR4</accession>
<evidence type="ECO:0000313" key="2">
    <source>
        <dbReference type="Proteomes" id="UP000215377"/>
    </source>
</evidence>
<dbReference type="EMBL" id="AQQR01000003">
    <property type="protein sequence ID" value="OWU74660.1"/>
    <property type="molecule type" value="Genomic_DNA"/>
</dbReference>
<protein>
    <submittedName>
        <fullName evidence="1">Uncharacterized protein</fullName>
    </submittedName>
</protein>
<organism evidence="1 2">
    <name type="scientific">Marinibacterium profundimaris</name>
    <dbReference type="NCBI Taxonomy" id="1679460"/>
    <lineage>
        <taxon>Bacteria</taxon>
        <taxon>Pseudomonadati</taxon>
        <taxon>Pseudomonadota</taxon>
        <taxon>Alphaproteobacteria</taxon>
        <taxon>Rhodobacterales</taxon>
        <taxon>Paracoccaceae</taxon>
        <taxon>Marinibacterium</taxon>
    </lineage>
</organism>
<dbReference type="RefSeq" id="WP_088649433.1">
    <property type="nucleotide sequence ID" value="NZ_AQQR01000003.1"/>
</dbReference>
<dbReference type="AlphaFoldDB" id="A0A225NSR4"/>
<name>A0A225NSR4_9RHOB</name>
<gene>
    <name evidence="1" type="ORF">ATO3_08510</name>
</gene>
<reference evidence="1 2" key="1">
    <citation type="submission" date="2013-04" db="EMBL/GenBank/DDBJ databases">
        <title>Oceanicola sp. 22II1-22F33 Genome Sequencing.</title>
        <authorList>
            <person name="Lai Q."/>
            <person name="Li G."/>
            <person name="Shao Z."/>
        </authorList>
    </citation>
    <scope>NUCLEOTIDE SEQUENCE [LARGE SCALE GENOMIC DNA]</scope>
    <source>
        <strain evidence="1 2">22II1-22F33</strain>
    </source>
</reference>
<evidence type="ECO:0000313" key="1">
    <source>
        <dbReference type="EMBL" id="OWU74660.1"/>
    </source>
</evidence>
<dbReference type="OrthoDB" id="7724709at2"/>
<keyword evidence="2" id="KW-1185">Reference proteome</keyword>
<proteinExistence type="predicted"/>